<dbReference type="GO" id="GO:0016020">
    <property type="term" value="C:membrane"/>
    <property type="evidence" value="ECO:0007669"/>
    <property type="project" value="UniProtKB-SubCell"/>
</dbReference>
<dbReference type="InterPro" id="IPR035986">
    <property type="entry name" value="PKD_dom_sf"/>
</dbReference>
<dbReference type="InterPro" id="IPR006581">
    <property type="entry name" value="VPS10"/>
</dbReference>
<dbReference type="PANTHER" id="PTHR12106">
    <property type="entry name" value="SORTILIN RELATED"/>
    <property type="match status" value="1"/>
</dbReference>
<feature type="domain" description="PKD" evidence="6">
    <location>
        <begin position="399"/>
        <end position="455"/>
    </location>
</feature>
<sequence length="775" mass="86389">MDTHPLPHLTLEKDLQIISTDDNQVVTAIQDWHQNDSYNLYMSESRGLFFTLMLENVVSSGGPEGNIMIDLYEVAGIKGVFLSNKVEENQGNKVYCEQPYCSLHLHLHVSENPYTSGNIVSKDSAPGIIIASGVVGPELTSNNVSIFITSDAGNSWREVFQEEYSLFFLNQGGSLVAIRHTPLPIRHIWLSFDEGRSWDKYSFTSSPLYVDGVLGEPGEDTLIMTIFGHFSHRSEWQLVKIDFQSVFQHRCTSEDYMTWQLHNEGEVCIMGMKRIFQKLKANVRCVKTRNQYISQMSDSCPCTQADFECDYGFERQIDGRCTPAFWFVPSATSRDCIRGESFLNTTGYRRGLSNNCTEGTLLKYSPRRQKCPSHAPRGLQLFTSEGTLVAALERNVTFLVFLEEGLGSMTSITVDFGDGTAISYVNISSIDGGVKHIYSRVGIYHISATASNSLGFDRVLLFLHVTCQLEQIQLLAPSVVVKNKAINLTTVLRPSNVGTVSYYWWFNNKTEPVVTLDGTMSFTFSKEGSHTVTVQASVGNTVRQDQMTVAVYDYFRSHILGFSSYLDELNPGVSEWREDISRVVKNSMVQVTGINEEQLLVTVLPGLPTTAEIFILPEKRPRVGGMAEKWAHLDQLSQVLLSALNQDLIQFTLKPGVQVNVYATQLSPAPLVDSSDSGHSSTAVIMLVSVVLMGLAAFLIYKFKRKIPGINTYTAEQPDKEQEVIPTVTSIAIPNPEGDQLTSLDRVDVQLDSKGRGYLPSHTDIKLSDEAPHVF</sequence>
<dbReference type="Gene3D" id="2.10.70.80">
    <property type="match status" value="1"/>
</dbReference>
<accession>A0AAN8CRE4</accession>
<dbReference type="InterPro" id="IPR031778">
    <property type="entry name" value="Sortilin_N"/>
</dbReference>
<protein>
    <recommendedName>
        <fullName evidence="6">PKD domain-containing protein</fullName>
    </recommendedName>
</protein>
<comment type="caution">
    <text evidence="7">The sequence shown here is derived from an EMBL/GenBank/DDBJ whole genome shotgun (WGS) entry which is preliminary data.</text>
</comment>
<dbReference type="Proteomes" id="UP001331515">
    <property type="component" value="Unassembled WGS sequence"/>
</dbReference>
<dbReference type="SMART" id="SM00602">
    <property type="entry name" value="VPS10"/>
    <property type="match status" value="1"/>
</dbReference>
<dbReference type="PANTHER" id="PTHR12106:SF8">
    <property type="entry name" value="VPS10 DOMAIN-CONTAINING RECEPTOR SORCS1"/>
    <property type="match status" value="1"/>
</dbReference>
<dbReference type="Pfam" id="PF15901">
    <property type="entry name" value="Sortilin_C"/>
    <property type="match status" value="1"/>
</dbReference>
<name>A0AAN8CRE4_CHAGU</name>
<dbReference type="InterPro" id="IPR031777">
    <property type="entry name" value="Sortilin_C"/>
</dbReference>
<evidence type="ECO:0000256" key="5">
    <source>
        <dbReference type="SAM" id="Phobius"/>
    </source>
</evidence>
<dbReference type="SUPFAM" id="SSF110296">
    <property type="entry name" value="Oligoxyloglucan reducing end-specific cellobiohydrolase"/>
    <property type="match status" value="1"/>
</dbReference>
<dbReference type="InterPro" id="IPR000601">
    <property type="entry name" value="PKD_dom"/>
</dbReference>
<organism evidence="7 8">
    <name type="scientific">Champsocephalus gunnari</name>
    <name type="common">Mackerel icefish</name>
    <dbReference type="NCBI Taxonomy" id="52237"/>
    <lineage>
        <taxon>Eukaryota</taxon>
        <taxon>Metazoa</taxon>
        <taxon>Chordata</taxon>
        <taxon>Craniata</taxon>
        <taxon>Vertebrata</taxon>
        <taxon>Euteleostomi</taxon>
        <taxon>Actinopterygii</taxon>
        <taxon>Neopterygii</taxon>
        <taxon>Teleostei</taxon>
        <taxon>Neoteleostei</taxon>
        <taxon>Acanthomorphata</taxon>
        <taxon>Eupercaria</taxon>
        <taxon>Perciformes</taxon>
        <taxon>Notothenioidei</taxon>
        <taxon>Channichthyidae</taxon>
        <taxon>Champsocephalus</taxon>
    </lineage>
</organism>
<comment type="subcellular location">
    <subcellularLocation>
        <location evidence="1">Membrane</location>
        <topology evidence="1">Single-pass type I membrane protein</topology>
    </subcellularLocation>
</comment>
<comment type="similarity">
    <text evidence="2">Belongs to the VPS10-related sortilin family. SORCS subfamily.</text>
</comment>
<evidence type="ECO:0000313" key="7">
    <source>
        <dbReference type="EMBL" id="KAK5908612.1"/>
    </source>
</evidence>
<dbReference type="Gene3D" id="3.30.60.270">
    <property type="match status" value="1"/>
</dbReference>
<dbReference type="GO" id="GO:0005794">
    <property type="term" value="C:Golgi apparatus"/>
    <property type="evidence" value="ECO:0007669"/>
    <property type="project" value="TreeGrafter"/>
</dbReference>
<dbReference type="Pfam" id="PF00801">
    <property type="entry name" value="PKD"/>
    <property type="match status" value="1"/>
</dbReference>
<reference evidence="7 8" key="1">
    <citation type="journal article" date="2023" name="Mol. Biol. Evol.">
        <title>Genomics of Secondarily Temperate Adaptation in the Only Non-Antarctic Icefish.</title>
        <authorList>
            <person name="Rivera-Colon A.G."/>
            <person name="Rayamajhi N."/>
            <person name="Minhas B.F."/>
            <person name="Madrigal G."/>
            <person name="Bilyk K.T."/>
            <person name="Yoon V."/>
            <person name="Hune M."/>
            <person name="Gregory S."/>
            <person name="Cheng C.H.C."/>
            <person name="Catchen J.M."/>
        </authorList>
    </citation>
    <scope>NUCLEOTIDE SEQUENCE [LARGE SCALE GENOMIC DNA]</scope>
    <source>
        <tissue evidence="7">White muscle</tissue>
    </source>
</reference>
<dbReference type="SUPFAM" id="SSF49299">
    <property type="entry name" value="PKD domain"/>
    <property type="match status" value="2"/>
</dbReference>
<keyword evidence="3" id="KW-0677">Repeat</keyword>
<keyword evidence="5" id="KW-0472">Membrane</keyword>
<evidence type="ECO:0000256" key="3">
    <source>
        <dbReference type="ARBA" id="ARBA00022737"/>
    </source>
</evidence>
<dbReference type="InterPro" id="IPR013783">
    <property type="entry name" value="Ig-like_fold"/>
</dbReference>
<dbReference type="Gene3D" id="2.60.40.10">
    <property type="entry name" value="Immunoglobulins"/>
    <property type="match status" value="1"/>
</dbReference>
<evidence type="ECO:0000259" key="6">
    <source>
        <dbReference type="PROSITE" id="PS50093"/>
    </source>
</evidence>
<keyword evidence="5" id="KW-1133">Transmembrane helix</keyword>
<dbReference type="FunFam" id="2.60.40.10:FF:000083">
    <property type="entry name" value="Sortilin-related VPS10 domain containing receptor 2"/>
    <property type="match status" value="1"/>
</dbReference>
<dbReference type="AlphaFoldDB" id="A0AAN8CRE4"/>
<evidence type="ECO:0000256" key="1">
    <source>
        <dbReference type="ARBA" id="ARBA00004479"/>
    </source>
</evidence>
<evidence type="ECO:0000313" key="8">
    <source>
        <dbReference type="Proteomes" id="UP001331515"/>
    </source>
</evidence>
<dbReference type="PROSITE" id="PS50093">
    <property type="entry name" value="PKD"/>
    <property type="match status" value="1"/>
</dbReference>
<dbReference type="InterPro" id="IPR050310">
    <property type="entry name" value="VPS10-sortilin"/>
</dbReference>
<dbReference type="Pfam" id="PF15902">
    <property type="entry name" value="Sortilin-Vps10"/>
    <property type="match status" value="2"/>
</dbReference>
<dbReference type="CDD" id="cd00146">
    <property type="entry name" value="PKD"/>
    <property type="match status" value="1"/>
</dbReference>
<keyword evidence="8" id="KW-1185">Reference proteome</keyword>
<dbReference type="EMBL" id="JAURVH010001529">
    <property type="protein sequence ID" value="KAK5908612.1"/>
    <property type="molecule type" value="Genomic_DNA"/>
</dbReference>
<keyword evidence="4" id="KW-0325">Glycoprotein</keyword>
<evidence type="ECO:0000256" key="2">
    <source>
        <dbReference type="ARBA" id="ARBA00010818"/>
    </source>
</evidence>
<gene>
    <name evidence="7" type="ORF">CgunFtcFv8_016651</name>
</gene>
<dbReference type="GO" id="GO:0006892">
    <property type="term" value="P:post-Golgi vesicle-mediated transport"/>
    <property type="evidence" value="ECO:0007669"/>
    <property type="project" value="TreeGrafter"/>
</dbReference>
<feature type="transmembrane region" description="Helical" evidence="5">
    <location>
        <begin position="683"/>
        <end position="701"/>
    </location>
</feature>
<evidence type="ECO:0000256" key="4">
    <source>
        <dbReference type="ARBA" id="ARBA00023180"/>
    </source>
</evidence>
<keyword evidence="5" id="KW-0812">Transmembrane</keyword>
<proteinExistence type="inferred from homology"/>